<sequence length="271" mass="31056">MQESCLKEAIVPPPQRIPGLCQKILLPGQGQKDNSRIPYKEIEETMCIAGTGLETKENENGKIYIYKRNINNNTHIWLHFTSHNIMPSSHSINITPDQAYLLYLMIKQRPVKLENVIFTSLKEVAIHGRKGARMMFPHLISDLYKMAKVRANGQDPVFKPLGFMNYDRLEFVEEVPGRGTQHRKSGKGKNNNYRREVSLVADGLAEKMNLLLKELEDHMRETREAFQFLYRNQLEIAEAEHITLDTIPPSYYIESDPAALADIPSSSCRQS</sequence>
<accession>A0A834SD58</accession>
<dbReference type="AlphaFoldDB" id="A0A834SD58"/>
<dbReference type="Pfam" id="PF20167">
    <property type="entry name" value="Transposase_32"/>
    <property type="match status" value="1"/>
</dbReference>
<feature type="coiled-coil region" evidence="1">
    <location>
        <begin position="201"/>
        <end position="232"/>
    </location>
</feature>
<comment type="caution">
    <text evidence="3">The sequence shown here is derived from an EMBL/GenBank/DDBJ whole genome shotgun (WGS) entry which is preliminary data.</text>
</comment>
<evidence type="ECO:0000256" key="1">
    <source>
        <dbReference type="SAM" id="Coils"/>
    </source>
</evidence>
<dbReference type="InterPro" id="IPR046796">
    <property type="entry name" value="Transposase_32_dom"/>
</dbReference>
<evidence type="ECO:0000313" key="4">
    <source>
        <dbReference type="Proteomes" id="UP000634136"/>
    </source>
</evidence>
<organism evidence="3 4">
    <name type="scientific">Senna tora</name>
    <dbReference type="NCBI Taxonomy" id="362788"/>
    <lineage>
        <taxon>Eukaryota</taxon>
        <taxon>Viridiplantae</taxon>
        <taxon>Streptophyta</taxon>
        <taxon>Embryophyta</taxon>
        <taxon>Tracheophyta</taxon>
        <taxon>Spermatophyta</taxon>
        <taxon>Magnoliopsida</taxon>
        <taxon>eudicotyledons</taxon>
        <taxon>Gunneridae</taxon>
        <taxon>Pentapetalae</taxon>
        <taxon>rosids</taxon>
        <taxon>fabids</taxon>
        <taxon>Fabales</taxon>
        <taxon>Fabaceae</taxon>
        <taxon>Caesalpinioideae</taxon>
        <taxon>Cassia clade</taxon>
        <taxon>Senna</taxon>
    </lineage>
</organism>
<name>A0A834SD58_9FABA</name>
<evidence type="ECO:0000259" key="2">
    <source>
        <dbReference type="Pfam" id="PF20167"/>
    </source>
</evidence>
<evidence type="ECO:0000313" key="3">
    <source>
        <dbReference type="EMBL" id="KAF7801925.1"/>
    </source>
</evidence>
<dbReference type="Proteomes" id="UP000634136">
    <property type="component" value="Unassembled WGS sequence"/>
</dbReference>
<keyword evidence="1" id="KW-0175">Coiled coil</keyword>
<keyword evidence="4" id="KW-1185">Reference proteome</keyword>
<protein>
    <submittedName>
        <fullName evidence="3">Anamorsin like</fullName>
    </submittedName>
</protein>
<reference evidence="3" key="1">
    <citation type="submission" date="2020-09" db="EMBL/GenBank/DDBJ databases">
        <title>Genome-Enabled Discovery of Anthraquinone Biosynthesis in Senna tora.</title>
        <authorList>
            <person name="Kang S.-H."/>
            <person name="Pandey R.P."/>
            <person name="Lee C.-M."/>
            <person name="Sim J.-S."/>
            <person name="Jeong J.-T."/>
            <person name="Choi B.-S."/>
            <person name="Jung M."/>
            <person name="Ginzburg D."/>
            <person name="Zhao K."/>
            <person name="Won S.Y."/>
            <person name="Oh T.-J."/>
            <person name="Yu Y."/>
            <person name="Kim N.-H."/>
            <person name="Lee O.R."/>
            <person name="Lee T.-H."/>
            <person name="Bashyal P."/>
            <person name="Kim T.-S."/>
            <person name="Lee W.-H."/>
            <person name="Kawkins C."/>
            <person name="Kim C.-K."/>
            <person name="Kim J.S."/>
            <person name="Ahn B.O."/>
            <person name="Rhee S.Y."/>
            <person name="Sohng J.K."/>
        </authorList>
    </citation>
    <scope>NUCLEOTIDE SEQUENCE</scope>
    <source>
        <tissue evidence="3">Leaf</tissue>
    </source>
</reference>
<feature type="domain" description="Putative plant transposon protein" evidence="2">
    <location>
        <begin position="27"/>
        <end position="149"/>
    </location>
</feature>
<proteinExistence type="predicted"/>
<dbReference type="EMBL" id="JAAIUW010000013">
    <property type="protein sequence ID" value="KAF7801925.1"/>
    <property type="molecule type" value="Genomic_DNA"/>
</dbReference>
<gene>
    <name evidence="3" type="ORF">G2W53_041036</name>
</gene>